<dbReference type="AlphaFoldDB" id="A0A4Q7NHB8"/>
<keyword evidence="1" id="KW-0812">Transmembrane</keyword>
<protein>
    <submittedName>
        <fullName evidence="3">Putative metal-binding membrane protein</fullName>
    </submittedName>
</protein>
<evidence type="ECO:0000313" key="4">
    <source>
        <dbReference type="Proteomes" id="UP000292445"/>
    </source>
</evidence>
<keyword evidence="2" id="KW-0732">Signal</keyword>
<evidence type="ECO:0000256" key="2">
    <source>
        <dbReference type="SAM" id="SignalP"/>
    </source>
</evidence>
<feature type="transmembrane region" description="Helical" evidence="1">
    <location>
        <begin position="218"/>
        <end position="239"/>
    </location>
</feature>
<proteinExistence type="predicted"/>
<dbReference type="InterPro" id="IPR018688">
    <property type="entry name" value="PpoB2-like"/>
</dbReference>
<keyword evidence="1" id="KW-1133">Transmembrane helix</keyword>
<feature type="transmembrane region" description="Helical" evidence="1">
    <location>
        <begin position="87"/>
        <end position="114"/>
    </location>
</feature>
<accession>A0A4Q7NHB8</accession>
<sequence length="245" mass="25021">MVLAMAAAVLAWNAAMRAMAGMAVLCGNMAAMSWLPPPGGTWAGVLAAFLGMWTAMAVAMMLPVVAPALWRYRRRLHDTGSRHADGLAAMAGLGYFCTWTLIGLLVFPLGAALAALQAQVPALARLGPAAAGLAVLAGGLFQFTAFKARYLASCRLDDCAGLPCARPGAAWRHGLRLGLRCGASCAGLTASLLAVGMMDWRAMAIATAATAGERFAPGGLRVARIAGLVLAAAGAYMVAQAAHPA</sequence>
<gene>
    <name evidence="3" type="ORF">EV675_0372</name>
</gene>
<feature type="chain" id="PRO_5020659565" evidence="2">
    <location>
        <begin position="21"/>
        <end position="245"/>
    </location>
</feature>
<keyword evidence="4" id="KW-1185">Reference proteome</keyword>
<evidence type="ECO:0000313" key="3">
    <source>
        <dbReference type="EMBL" id="RZS84355.1"/>
    </source>
</evidence>
<name>A0A4Q7NHB8_9BURK</name>
<dbReference type="Proteomes" id="UP000292445">
    <property type="component" value="Unassembled WGS sequence"/>
</dbReference>
<evidence type="ECO:0000256" key="1">
    <source>
        <dbReference type="SAM" id="Phobius"/>
    </source>
</evidence>
<feature type="transmembrane region" description="Helical" evidence="1">
    <location>
        <begin position="41"/>
        <end position="66"/>
    </location>
</feature>
<reference evidence="3 4" key="1">
    <citation type="submission" date="2019-02" db="EMBL/GenBank/DDBJ databases">
        <title>Genomic Encyclopedia of Type Strains, Phase IV (KMG-IV): sequencing the most valuable type-strain genomes for metagenomic binning, comparative biology and taxonomic classification.</title>
        <authorList>
            <person name="Goeker M."/>
        </authorList>
    </citation>
    <scope>NUCLEOTIDE SEQUENCE [LARGE SCALE GENOMIC DNA]</scope>
    <source>
        <strain evidence="3 4">K24</strain>
    </source>
</reference>
<feature type="transmembrane region" description="Helical" evidence="1">
    <location>
        <begin position="126"/>
        <end position="146"/>
    </location>
</feature>
<keyword evidence="1" id="KW-0472">Membrane</keyword>
<organism evidence="3 4">
    <name type="scientific">Pigmentiphaga kullae</name>
    <dbReference type="NCBI Taxonomy" id="151784"/>
    <lineage>
        <taxon>Bacteria</taxon>
        <taxon>Pseudomonadati</taxon>
        <taxon>Pseudomonadota</taxon>
        <taxon>Betaproteobacteria</taxon>
        <taxon>Burkholderiales</taxon>
        <taxon>Alcaligenaceae</taxon>
        <taxon>Pigmentiphaga</taxon>
    </lineage>
</organism>
<feature type="signal peptide" evidence="2">
    <location>
        <begin position="1"/>
        <end position="20"/>
    </location>
</feature>
<dbReference type="Pfam" id="PF09948">
    <property type="entry name" value="PpoB2"/>
    <property type="match status" value="1"/>
</dbReference>
<comment type="caution">
    <text evidence="3">The sequence shown here is derived from an EMBL/GenBank/DDBJ whole genome shotgun (WGS) entry which is preliminary data.</text>
</comment>
<dbReference type="EMBL" id="SGXC01000001">
    <property type="protein sequence ID" value="RZS84355.1"/>
    <property type="molecule type" value="Genomic_DNA"/>
</dbReference>